<evidence type="ECO:0000256" key="14">
    <source>
        <dbReference type="SAM" id="Phobius"/>
    </source>
</evidence>
<evidence type="ECO:0000256" key="4">
    <source>
        <dbReference type="ARBA" id="ARBA00022475"/>
    </source>
</evidence>
<dbReference type="PANTHER" id="PTHR43065:SF10">
    <property type="entry name" value="PEROXIDE STRESS-ACTIVATED HISTIDINE KINASE MAK3"/>
    <property type="match status" value="1"/>
</dbReference>
<keyword evidence="14" id="KW-0472">Membrane</keyword>
<proteinExistence type="predicted"/>
<evidence type="ECO:0000313" key="17">
    <source>
        <dbReference type="Proteomes" id="UP000186141"/>
    </source>
</evidence>
<evidence type="ECO:0000256" key="3">
    <source>
        <dbReference type="ARBA" id="ARBA00012438"/>
    </source>
</evidence>
<dbReference type="Proteomes" id="UP000186141">
    <property type="component" value="Unassembled WGS sequence"/>
</dbReference>
<organism evidence="16 17">
    <name type="scientific">Gemmobacter megaterium</name>
    <dbReference type="NCBI Taxonomy" id="1086013"/>
    <lineage>
        <taxon>Bacteria</taxon>
        <taxon>Pseudomonadati</taxon>
        <taxon>Pseudomonadota</taxon>
        <taxon>Alphaproteobacteria</taxon>
        <taxon>Rhodobacterales</taxon>
        <taxon>Paracoccaceae</taxon>
        <taxon>Gemmobacter</taxon>
    </lineage>
</organism>
<dbReference type="InterPro" id="IPR003594">
    <property type="entry name" value="HATPase_dom"/>
</dbReference>
<dbReference type="SUPFAM" id="SSF103190">
    <property type="entry name" value="Sensory domain-like"/>
    <property type="match status" value="1"/>
</dbReference>
<dbReference type="PROSITE" id="PS50109">
    <property type="entry name" value="HIS_KIN"/>
    <property type="match status" value="1"/>
</dbReference>
<gene>
    <name evidence="16" type="ORF">SAMN05421774_104211</name>
</gene>
<evidence type="ECO:0000256" key="5">
    <source>
        <dbReference type="ARBA" id="ARBA00022553"/>
    </source>
</evidence>
<feature type="coiled-coil region" evidence="13">
    <location>
        <begin position="336"/>
        <end position="370"/>
    </location>
</feature>
<reference evidence="16 17" key="1">
    <citation type="submission" date="2017-01" db="EMBL/GenBank/DDBJ databases">
        <authorList>
            <person name="Mah S.A."/>
            <person name="Swanson W.J."/>
            <person name="Moy G.W."/>
            <person name="Vacquier V.D."/>
        </authorList>
    </citation>
    <scope>NUCLEOTIDE SEQUENCE [LARGE SCALE GENOMIC DNA]</scope>
    <source>
        <strain evidence="16 17">DSM 26375</strain>
    </source>
</reference>
<evidence type="ECO:0000256" key="8">
    <source>
        <dbReference type="ARBA" id="ARBA00022741"/>
    </source>
</evidence>
<keyword evidence="17" id="KW-1185">Reference proteome</keyword>
<evidence type="ECO:0000256" key="11">
    <source>
        <dbReference type="ARBA" id="ARBA00022989"/>
    </source>
</evidence>
<dbReference type="OrthoDB" id="7568856at2"/>
<evidence type="ECO:0000259" key="15">
    <source>
        <dbReference type="PROSITE" id="PS50109"/>
    </source>
</evidence>
<comment type="catalytic activity">
    <reaction evidence="1">
        <text>ATP + protein L-histidine = ADP + protein N-phospho-L-histidine.</text>
        <dbReference type="EC" id="2.7.13.3"/>
    </reaction>
</comment>
<feature type="transmembrane region" description="Helical" evidence="14">
    <location>
        <begin position="301"/>
        <end position="323"/>
    </location>
</feature>
<keyword evidence="7 14" id="KW-0812">Transmembrane</keyword>
<dbReference type="Pfam" id="PF02518">
    <property type="entry name" value="HATPase_c"/>
    <property type="match status" value="1"/>
</dbReference>
<evidence type="ECO:0000256" key="9">
    <source>
        <dbReference type="ARBA" id="ARBA00022777"/>
    </source>
</evidence>
<dbReference type="Gene3D" id="3.30.565.10">
    <property type="entry name" value="Histidine kinase-like ATPase, C-terminal domain"/>
    <property type="match status" value="1"/>
</dbReference>
<evidence type="ECO:0000313" key="16">
    <source>
        <dbReference type="EMBL" id="SIT02953.1"/>
    </source>
</evidence>
<evidence type="ECO:0000256" key="1">
    <source>
        <dbReference type="ARBA" id="ARBA00000085"/>
    </source>
</evidence>
<keyword evidence="11 14" id="KW-1133">Transmembrane helix</keyword>
<dbReference type="GO" id="GO:0000160">
    <property type="term" value="P:phosphorelay signal transduction system"/>
    <property type="evidence" value="ECO:0007669"/>
    <property type="project" value="UniProtKB-KW"/>
</dbReference>
<dbReference type="Gene3D" id="3.30.450.20">
    <property type="entry name" value="PAS domain"/>
    <property type="match status" value="2"/>
</dbReference>
<dbReference type="PIRSF" id="PIRSF036431">
    <property type="entry name" value="STHK_DctB"/>
    <property type="match status" value="1"/>
</dbReference>
<evidence type="ECO:0000256" key="13">
    <source>
        <dbReference type="SAM" id="Coils"/>
    </source>
</evidence>
<keyword evidence="4" id="KW-1003">Cell membrane</keyword>
<dbReference type="STRING" id="1086013.SAMN05421774_104211"/>
<keyword evidence="13" id="KW-0175">Coiled coil</keyword>
<dbReference type="Gene3D" id="6.10.250.3020">
    <property type="match status" value="1"/>
</dbReference>
<dbReference type="EMBL" id="FTOT01000004">
    <property type="protein sequence ID" value="SIT02953.1"/>
    <property type="molecule type" value="Genomic_DNA"/>
</dbReference>
<feature type="transmembrane region" description="Helical" evidence="14">
    <location>
        <begin position="21"/>
        <end position="44"/>
    </location>
</feature>
<keyword evidence="5" id="KW-0597">Phosphoprotein</keyword>
<feature type="domain" description="Histidine kinase" evidence="15">
    <location>
        <begin position="386"/>
        <end position="598"/>
    </location>
</feature>
<sequence length="604" mass="63937">MTERAAQRAAPPAAPGIAPPRVAVLGAMALVSVLAAGAAGMASWRNGLGALDARLEDRLSITAHGLGSEVERLRHLPRVLGEDPRLWAALDRPGDASAVAAANGYLQRMRDLTGADEVYLVAPSGLTLAASNWNEPGSFVGMNYSFRPYFLQAMRQGAAHYYAIGVTTGRPGAFLSARLGPADAPGGVAVVKMDLGGMEAAWSRAGELAAVADADGVVFLSSVPGWRFRPLAPLDPQRLDRIAQEQRYAGLSLAEAEPLPVEDRVMSRAGQGQVRLGFGMVPGTDWRLLQALPMAEARTQALLVAAVTAAAGFLLSAFALVVMQRRQILRLRLVEADRLEARVEERTRELAAEVEERRRAEAELRRTQESLIHSAKLAVLGRMSAAIVHEVGQSLSALDNNLAAAELHGARGAADRLAPALGRSRSMLRRLQGVVARLRGFGSRQVPVALGPVGLEPVLTVAAELVQPRARELGARLDLPRAALPAVQGDGPRLEQVLTNLMLNALEATARADRPRRVVVAVAGGPDAVEITITDTGPGIPPELLDDVMEPFVTTRTGEGLGLGLYIVQSLLEQMQGSLRFGTDATGTTATVRLPVALARGRAA</sequence>
<dbReference type="InterPro" id="IPR029151">
    <property type="entry name" value="Sensor-like_sf"/>
</dbReference>
<dbReference type="RefSeq" id="WP_083701240.1">
    <property type="nucleotide sequence ID" value="NZ_BMEH01000004.1"/>
</dbReference>
<evidence type="ECO:0000256" key="2">
    <source>
        <dbReference type="ARBA" id="ARBA00004651"/>
    </source>
</evidence>
<dbReference type="InterPro" id="IPR036890">
    <property type="entry name" value="HATPase_C_sf"/>
</dbReference>
<evidence type="ECO:0000256" key="12">
    <source>
        <dbReference type="ARBA" id="ARBA00023012"/>
    </source>
</evidence>
<keyword evidence="8" id="KW-0547">Nucleotide-binding</keyword>
<keyword evidence="9 16" id="KW-0418">Kinase</keyword>
<dbReference type="InterPro" id="IPR005467">
    <property type="entry name" value="His_kinase_dom"/>
</dbReference>
<keyword evidence="10" id="KW-0067">ATP-binding</keyword>
<dbReference type="GO" id="GO:0005886">
    <property type="term" value="C:plasma membrane"/>
    <property type="evidence" value="ECO:0007669"/>
    <property type="project" value="UniProtKB-SubCell"/>
</dbReference>
<accession>A0A1N7NX95</accession>
<evidence type="ECO:0000256" key="6">
    <source>
        <dbReference type="ARBA" id="ARBA00022679"/>
    </source>
</evidence>
<dbReference type="PRINTS" id="PR00344">
    <property type="entry name" value="BCTRLSENSOR"/>
</dbReference>
<dbReference type="AlphaFoldDB" id="A0A1N7NX95"/>
<dbReference type="Gene3D" id="1.10.287.130">
    <property type="match status" value="1"/>
</dbReference>
<dbReference type="InterPro" id="IPR017055">
    <property type="entry name" value="Sig_transdc_His_kinase_DctB"/>
</dbReference>
<dbReference type="InterPro" id="IPR004358">
    <property type="entry name" value="Sig_transdc_His_kin-like_C"/>
</dbReference>
<dbReference type="PANTHER" id="PTHR43065">
    <property type="entry name" value="SENSOR HISTIDINE KINASE"/>
    <property type="match status" value="1"/>
</dbReference>
<dbReference type="SUPFAM" id="SSF55874">
    <property type="entry name" value="ATPase domain of HSP90 chaperone/DNA topoisomerase II/histidine kinase"/>
    <property type="match status" value="1"/>
</dbReference>
<evidence type="ECO:0000256" key="10">
    <source>
        <dbReference type="ARBA" id="ARBA00022840"/>
    </source>
</evidence>
<dbReference type="SMART" id="SM00387">
    <property type="entry name" value="HATPase_c"/>
    <property type="match status" value="1"/>
</dbReference>
<comment type="subcellular location">
    <subcellularLocation>
        <location evidence="2">Cell membrane</location>
        <topology evidence="2">Multi-pass membrane protein</topology>
    </subcellularLocation>
</comment>
<name>A0A1N7NX95_9RHOB</name>
<dbReference type="GO" id="GO:0004673">
    <property type="term" value="F:protein histidine kinase activity"/>
    <property type="evidence" value="ECO:0007669"/>
    <property type="project" value="UniProtKB-EC"/>
</dbReference>
<dbReference type="EC" id="2.7.13.3" evidence="3"/>
<dbReference type="GO" id="GO:0005524">
    <property type="term" value="F:ATP binding"/>
    <property type="evidence" value="ECO:0007669"/>
    <property type="project" value="UniProtKB-KW"/>
</dbReference>
<evidence type="ECO:0000256" key="7">
    <source>
        <dbReference type="ARBA" id="ARBA00022692"/>
    </source>
</evidence>
<keyword evidence="12" id="KW-0902">Two-component regulatory system</keyword>
<keyword evidence="6" id="KW-0808">Transferase</keyword>
<protein>
    <recommendedName>
        <fullName evidence="3">histidine kinase</fullName>
        <ecNumber evidence="3">2.7.13.3</ecNumber>
    </recommendedName>
</protein>